<organism evidence="1 2">
    <name type="scientific">Dactylosporangium matsuzakiense</name>
    <dbReference type="NCBI Taxonomy" id="53360"/>
    <lineage>
        <taxon>Bacteria</taxon>
        <taxon>Bacillati</taxon>
        <taxon>Actinomycetota</taxon>
        <taxon>Actinomycetes</taxon>
        <taxon>Micromonosporales</taxon>
        <taxon>Micromonosporaceae</taxon>
        <taxon>Dactylosporangium</taxon>
    </lineage>
</organism>
<comment type="caution">
    <text evidence="1">The sequence shown here is derived from an EMBL/GenBank/DDBJ whole genome shotgun (WGS) entry which is preliminary data.</text>
</comment>
<protein>
    <submittedName>
        <fullName evidence="1">Uncharacterized protein</fullName>
    </submittedName>
</protein>
<keyword evidence="2" id="KW-1185">Reference proteome</keyword>
<dbReference type="Proteomes" id="UP001143480">
    <property type="component" value="Unassembled WGS sequence"/>
</dbReference>
<name>A0A9W6KP80_9ACTN</name>
<sequence length="102" mass="11387">MFAVKPPDHALVVYATWQPLAALAAVARLTAATPAVRTIPAIAATWTRVRRVQLLVPDMGCFFLRSRQEIWHSGRNADVPHEQYVSITFTIASQSVDRLMSR</sequence>
<gene>
    <name evidence="1" type="ORF">GCM10017581_055310</name>
</gene>
<dbReference type="EMBL" id="BSFP01000037">
    <property type="protein sequence ID" value="GLL03785.1"/>
    <property type="molecule type" value="Genomic_DNA"/>
</dbReference>
<evidence type="ECO:0000313" key="2">
    <source>
        <dbReference type="Proteomes" id="UP001143480"/>
    </source>
</evidence>
<reference evidence="1" key="1">
    <citation type="journal article" date="2014" name="Int. J. Syst. Evol. Microbiol.">
        <title>Complete genome sequence of Corynebacterium casei LMG S-19264T (=DSM 44701T), isolated from a smear-ripened cheese.</title>
        <authorList>
            <consortium name="US DOE Joint Genome Institute (JGI-PGF)"/>
            <person name="Walter F."/>
            <person name="Albersmeier A."/>
            <person name="Kalinowski J."/>
            <person name="Ruckert C."/>
        </authorList>
    </citation>
    <scope>NUCLEOTIDE SEQUENCE</scope>
    <source>
        <strain evidence="1">VKM Ac-1321</strain>
    </source>
</reference>
<proteinExistence type="predicted"/>
<accession>A0A9W6KP80</accession>
<dbReference type="AlphaFoldDB" id="A0A9W6KP80"/>
<reference evidence="1" key="2">
    <citation type="submission" date="2023-01" db="EMBL/GenBank/DDBJ databases">
        <authorList>
            <person name="Sun Q."/>
            <person name="Evtushenko L."/>
        </authorList>
    </citation>
    <scope>NUCLEOTIDE SEQUENCE</scope>
    <source>
        <strain evidence="1">VKM Ac-1321</strain>
    </source>
</reference>
<evidence type="ECO:0000313" key="1">
    <source>
        <dbReference type="EMBL" id="GLL03785.1"/>
    </source>
</evidence>